<dbReference type="EMBL" id="AONC01000026">
    <property type="protein sequence ID" value="EXJ15443.1"/>
    <property type="molecule type" value="Genomic_DNA"/>
</dbReference>
<organism evidence="2 3">
    <name type="scientific">Imhoffiella purpurea</name>
    <dbReference type="NCBI Taxonomy" id="1249627"/>
    <lineage>
        <taxon>Bacteria</taxon>
        <taxon>Pseudomonadati</taxon>
        <taxon>Pseudomonadota</taxon>
        <taxon>Gammaproteobacteria</taxon>
        <taxon>Chromatiales</taxon>
        <taxon>Chromatiaceae</taxon>
        <taxon>Imhoffiella</taxon>
    </lineage>
</organism>
<dbReference type="OrthoDB" id="9920482at2"/>
<keyword evidence="3" id="KW-1185">Reference proteome</keyword>
<name>W9V7A9_9GAMM</name>
<dbReference type="AlphaFoldDB" id="W9V7A9"/>
<sequence>MTRRSPVSAVQQAKKRMEEAKRREAGMLAGLGLQSGANQPQLSEEDAKRIAATLMEIMKR</sequence>
<proteinExistence type="predicted"/>
<evidence type="ECO:0000313" key="3">
    <source>
        <dbReference type="Proteomes" id="UP000019460"/>
    </source>
</evidence>
<reference evidence="2 3" key="1">
    <citation type="submission" date="2012-11" db="EMBL/GenBank/DDBJ databases">
        <title>Genome assembly of Thiorhodococcus sp. AK35.</title>
        <authorList>
            <person name="Nupur N."/>
            <person name="Khatri I."/>
            <person name="Subramanian S."/>
            <person name="Pinnaka A."/>
        </authorList>
    </citation>
    <scope>NUCLEOTIDE SEQUENCE [LARGE SCALE GENOMIC DNA]</scope>
    <source>
        <strain evidence="2 3">AK35</strain>
    </source>
</reference>
<evidence type="ECO:0000256" key="1">
    <source>
        <dbReference type="SAM" id="MobiDB-lite"/>
    </source>
</evidence>
<evidence type="ECO:0000313" key="2">
    <source>
        <dbReference type="EMBL" id="EXJ15443.1"/>
    </source>
</evidence>
<accession>W9V7A9</accession>
<protein>
    <submittedName>
        <fullName evidence="2">Uncharacterized protein</fullName>
    </submittedName>
</protein>
<gene>
    <name evidence="2" type="ORF">D779_1407</name>
</gene>
<feature type="region of interest" description="Disordered" evidence="1">
    <location>
        <begin position="1"/>
        <end position="26"/>
    </location>
</feature>
<feature type="compositionally biased region" description="Basic and acidic residues" evidence="1">
    <location>
        <begin position="15"/>
        <end position="25"/>
    </location>
</feature>
<comment type="caution">
    <text evidence="2">The sequence shown here is derived from an EMBL/GenBank/DDBJ whole genome shotgun (WGS) entry which is preliminary data.</text>
</comment>
<dbReference type="RefSeq" id="WP_157726360.1">
    <property type="nucleotide sequence ID" value="NZ_AONC01000026.1"/>
</dbReference>
<dbReference type="Proteomes" id="UP000019460">
    <property type="component" value="Unassembled WGS sequence"/>
</dbReference>